<feature type="domain" description="DUF2207" evidence="3">
    <location>
        <begin position="26"/>
        <end position="176"/>
    </location>
</feature>
<feature type="transmembrane region" description="Helical" evidence="1">
    <location>
        <begin position="306"/>
        <end position="325"/>
    </location>
</feature>
<name>A0A1D3UQ87_TANFO</name>
<keyword evidence="1" id="KW-0812">Transmembrane</keyword>
<dbReference type="InterPro" id="IPR048389">
    <property type="entry name" value="YciQ-like_C"/>
</dbReference>
<sequence length="609" mass="68441" precursor="true">MKRWIFISTLLLLSASLSIARETFVHNVDITVRLDRSGTAHITEIWDVDVQTGTEWYLVQGNLGAIEIRDLAVSDETGKTYLREDVWDTHRTIEAKAGRCGLMHKGDGDYEICWGTGSYGHHRFTVSYMMTHFVKGLSDANAFNHQFVAEGLSSPPQHVRIVIEKTAEGDSATAFTPQNTGVWAFGFEGDIHLVNGQIVAQTRMPLDDDESVIVMARFDNDLFMPTDQRDESFEVMKNRALEGSSYKEGGDETVTLVGLTLLIGSGLLFFIFTLLNGSTWKRILYTALLSPVCMTIIYFSVKWWEYLLAGIVVLFVVGAVVYVILELAGVTSARPVYGVRRVTGWCRDIPLGGDLIAAHYVLNEATPLWGRSEKHLIEALLLRFIHLGLIRISQRPDEKRPTLSFGDEKPSESEFMSDVEYRLYKIMRAAAGKDLILQPHEFSKWAKDKEENGMRLYQWIKATKTYGEKTFDRNGAVLNNRFTRRGREMARTVPEFRNYLNDFSLINERQAREVALWDDYLTFASLFGIADKVENEFKALSPEYFRQKELTQGYDRTTASIMSRDLSGRFVNGSFSYKAKEFRASGGGGFVSLGGGGGHTGGGRGGGAR</sequence>
<keyword evidence="2" id="KW-0732">Signal</keyword>
<evidence type="ECO:0000259" key="3">
    <source>
        <dbReference type="Pfam" id="PF09972"/>
    </source>
</evidence>
<feature type="transmembrane region" description="Helical" evidence="1">
    <location>
        <begin position="254"/>
        <end position="275"/>
    </location>
</feature>
<feature type="domain" description="Predicted membrane protein YciQ-like C-terminal" evidence="4">
    <location>
        <begin position="481"/>
        <end position="537"/>
    </location>
</feature>
<evidence type="ECO:0008006" key="7">
    <source>
        <dbReference type="Google" id="ProtNLM"/>
    </source>
</evidence>
<feature type="signal peptide" evidence="2">
    <location>
        <begin position="1"/>
        <end position="20"/>
    </location>
</feature>
<feature type="transmembrane region" description="Helical" evidence="1">
    <location>
        <begin position="282"/>
        <end position="300"/>
    </location>
</feature>
<dbReference type="Proteomes" id="UP000182057">
    <property type="component" value="Unassembled WGS sequence"/>
</dbReference>
<reference evidence="5 6" key="1">
    <citation type="submission" date="2016-09" db="EMBL/GenBank/DDBJ databases">
        <authorList>
            <person name="Capua I."/>
            <person name="De Benedictis P."/>
            <person name="Joannis T."/>
            <person name="Lombin L.H."/>
            <person name="Cattoli G."/>
        </authorList>
    </citation>
    <scope>NUCLEOTIDE SEQUENCE [LARGE SCALE GENOMIC DNA]</scope>
    <source>
        <strain evidence="5 6">UB20</strain>
    </source>
</reference>
<evidence type="ECO:0000256" key="2">
    <source>
        <dbReference type="SAM" id="SignalP"/>
    </source>
</evidence>
<evidence type="ECO:0000313" key="6">
    <source>
        <dbReference type="Proteomes" id="UP000182057"/>
    </source>
</evidence>
<keyword evidence="1" id="KW-1133">Transmembrane helix</keyword>
<accession>A0A1D3UQ87</accession>
<evidence type="ECO:0000259" key="4">
    <source>
        <dbReference type="Pfam" id="PF20990"/>
    </source>
</evidence>
<feature type="chain" id="PRO_5008922659" description="DUF2207 domain-containing protein" evidence="2">
    <location>
        <begin position="21"/>
        <end position="609"/>
    </location>
</feature>
<dbReference type="Pfam" id="PF09972">
    <property type="entry name" value="DUF2207"/>
    <property type="match status" value="1"/>
</dbReference>
<organism evidence="5 6">
    <name type="scientific">Tannerella forsythia</name>
    <name type="common">Bacteroides forsythus</name>
    <dbReference type="NCBI Taxonomy" id="28112"/>
    <lineage>
        <taxon>Bacteria</taxon>
        <taxon>Pseudomonadati</taxon>
        <taxon>Bacteroidota</taxon>
        <taxon>Bacteroidia</taxon>
        <taxon>Bacteroidales</taxon>
        <taxon>Tannerellaceae</taxon>
        <taxon>Tannerella</taxon>
    </lineage>
</organism>
<protein>
    <recommendedName>
        <fullName evidence="7">DUF2207 domain-containing protein</fullName>
    </recommendedName>
</protein>
<keyword evidence="1" id="KW-0472">Membrane</keyword>
<dbReference type="RefSeq" id="WP_074449911.1">
    <property type="nucleotide sequence ID" value="NZ_FMMM01000057.1"/>
</dbReference>
<dbReference type="InterPro" id="IPR018702">
    <property type="entry name" value="DUF2207"/>
</dbReference>
<dbReference type="OrthoDB" id="46834at2"/>
<evidence type="ECO:0000256" key="1">
    <source>
        <dbReference type="SAM" id="Phobius"/>
    </source>
</evidence>
<gene>
    <name evidence="5" type="ORF">TFUB20_01641</name>
</gene>
<dbReference type="AlphaFoldDB" id="A0A1D3UQ87"/>
<dbReference type="EMBL" id="FMMM01000057">
    <property type="protein sequence ID" value="SCQ22221.1"/>
    <property type="molecule type" value="Genomic_DNA"/>
</dbReference>
<evidence type="ECO:0000313" key="5">
    <source>
        <dbReference type="EMBL" id="SCQ22221.1"/>
    </source>
</evidence>
<proteinExistence type="predicted"/>
<dbReference type="Pfam" id="PF20990">
    <property type="entry name" value="DUF2207_C"/>
    <property type="match status" value="1"/>
</dbReference>